<evidence type="ECO:0000259" key="6">
    <source>
        <dbReference type="Pfam" id="PF20148"/>
    </source>
</evidence>
<evidence type="ECO:0000259" key="5">
    <source>
        <dbReference type="Pfam" id="PF15646"/>
    </source>
</evidence>
<evidence type="ECO:0000256" key="1">
    <source>
        <dbReference type="ARBA" id="ARBA00022737"/>
    </source>
</evidence>
<gene>
    <name evidence="9" type="ORF">KVH32_01490</name>
</gene>
<proteinExistence type="predicted"/>
<evidence type="ECO:0000256" key="2">
    <source>
        <dbReference type="SAM" id="Coils"/>
    </source>
</evidence>
<dbReference type="InterPro" id="IPR056823">
    <property type="entry name" value="TEN-like_YD-shell"/>
</dbReference>
<dbReference type="InterPro" id="IPR049082">
    <property type="entry name" value="T7SS_signal"/>
</dbReference>
<dbReference type="InterPro" id="IPR022385">
    <property type="entry name" value="Rhs_assc_core"/>
</dbReference>
<dbReference type="InterPro" id="IPR050708">
    <property type="entry name" value="T6SS_VgrG/RHS"/>
</dbReference>
<evidence type="ECO:0000256" key="3">
    <source>
        <dbReference type="SAM" id="MobiDB-lite"/>
    </source>
</evidence>
<dbReference type="RefSeq" id="WP_224309109.1">
    <property type="nucleotide sequence ID" value="NZ_JAHSST010000001.1"/>
</dbReference>
<dbReference type="InterPro" id="IPR031325">
    <property type="entry name" value="RHS_repeat"/>
</dbReference>
<dbReference type="Pfam" id="PF25023">
    <property type="entry name" value="TEN_YD-shell"/>
    <property type="match status" value="3"/>
</dbReference>
<sequence length="1537" mass="168542">MVGHRPSDWHVLDLDKDPTPGDPQRVRTLAKTLQDFADDVSEALRLVKGMAGESTLAEWAGKSAAVFKEEFSGVPKNLKKLEKSYGMCGDALADFWPKLERAQALADKALRKAREARDDLTTAQSKLSSADSWVTRASKEADKYKDDPTGSKSDGDKPDEAKVRAATRDAQHAKTAQTSAQSAVDDAQGALDAAKKMAEDARKMRDEAARDAKNKIDEASDAGIQNRSWWEDIGDWFTDNWDSIVAVCKVVVAVVGIVAMIIGGPILGAIVLVAALVVLADTLYKYSKGQASLWDVGLAALDCIPGMKGLTTLGGLAKGLKGGMAAMKGIKGGLKGMGLALRGLGKNARGMVVDGAKGAYNRVRTVVRGCGDPVDVASGAMYLDQTDVVLPGVLPLTVTRRCSSLYRTGWWFGPTWASTIDQRLEEDEDGVVFVTEDGLLLDYPRPEGPERPVMPASGPRRPLTRCADGGYRVDDPISGHARHFAPPGGDGVALIARVTDRNGNEITFDHDEFGTPLAVRHSAGYCLELTVDDGRVTALSLVNGPRPVTVRRYSYTDGNLTAVTQSPDASTLLTYDERLPITSWTDSNGSRYAYWYDSQDRCVRQEGDAGHLSGVFVYGVEDAEWPGHAVTSYTTGQGATSRFVVNGERQVVAETDPLGVTVRTEYDEHHHVVKWVDALGASTSFANNTEGQPLVVTRADGATVQYAYDALGRPTLITLPDATTLRHDYDGRGNRTATTDPTGGVTRFSYDDAGRITAVTDEGGRTTTVRCDAAGLPMKVTNPAGGTVTYERDAFGRPVTYTDQLGAVTRFEWTTQGQLARRTAADGATESWEYDGEGNCVAHTSPVGLVTRYEYTHFDLLAARVESDGARYEFTHDADLRLTKVVNPQGLAWTYTYDLAGRLVEETDFDDRTLSYTLDAASRLVETVNALDQRIRFDYDRLGRVIRKDAAGQVTTFTYDPVGQLVEAVGPRAHLTRSWDAAGRLTAESVNGRRVSHVYDESGRRVRRTTPIGHVSRWEYDSTGLPSQLVAADRSVLYGRDRAGHEVFRQITGVVATEQRFDDVGRLLTQTVARADGRQIQHRGYAYRADGNLIGLDDQLDGSRRFALDDSCRVTAVEAEGWTERYAYDAAGNQTSAAWPSSFAGHEAVGGRAYRGTRLTRAGRVRYGHDGLGRVVFRQKTRLSRRPDTWRYTWDVEDRLTEVTSPDGTRWLYEYDPLGRRIAKKRVDPNGQGIMEHVDFSWDGATLCEQTSHASGDVHEVTLTWDHDGLRPTAQTERITLANAPQQEIDRRFFAIITDLVGSPRELVNEEGEISWRARSTLWGTTVWNRTATAYTPLRFPGQYYDPETSLHYNYFRHYDPETARYVTADPLGLIPAPNPSAYVNNPHRWADPQGLAPCITAWKHSREVQAAGGYNNPAARAYQIKHCGPTEYRATGGGEKIWADGIDTHTSELLDAKHVGKPNASPFLPASNMPPFIRNKIVADLDDEFRRYGAVVNDPGNPVNGLRVVTNHPDAVPFFQGLMQQHGVPGRVVVAP</sequence>
<feature type="region of interest" description="Disordered" evidence="3">
    <location>
        <begin position="1"/>
        <end position="23"/>
    </location>
</feature>
<dbReference type="InterPro" id="IPR028906">
    <property type="entry name" value="Tox-REase-2_dom"/>
</dbReference>
<feature type="coiled-coil region" evidence="2">
    <location>
        <begin position="99"/>
        <end position="126"/>
    </location>
</feature>
<dbReference type="Proteomes" id="UP000758701">
    <property type="component" value="Unassembled WGS sequence"/>
</dbReference>
<reference evidence="9 10" key="1">
    <citation type="submission" date="2021-06" db="EMBL/GenBank/DDBJ databases">
        <title>Ecological speciation of a Streptomyces species isolated from different habitats and geographic origins.</title>
        <authorList>
            <person name="Wang J."/>
        </authorList>
    </citation>
    <scope>NUCLEOTIDE SEQUENCE [LARGE SCALE GENOMIC DNA]</scope>
    <source>
        <strain evidence="9 10">FXJ8.012</strain>
    </source>
</reference>
<evidence type="ECO:0000259" key="7">
    <source>
        <dbReference type="Pfam" id="PF21725"/>
    </source>
</evidence>
<organism evidence="9 10">
    <name type="scientific">Streptomyces olivaceus</name>
    <dbReference type="NCBI Taxonomy" id="47716"/>
    <lineage>
        <taxon>Bacteria</taxon>
        <taxon>Bacillati</taxon>
        <taxon>Actinomycetota</taxon>
        <taxon>Actinomycetes</taxon>
        <taxon>Kitasatosporales</taxon>
        <taxon>Streptomycetaceae</taxon>
        <taxon>Streptomyces</taxon>
    </lineage>
</organism>
<keyword evidence="10" id="KW-1185">Reference proteome</keyword>
<dbReference type="Pfam" id="PF15646">
    <property type="entry name" value="Tox-REase-2"/>
    <property type="match status" value="1"/>
</dbReference>
<evidence type="ECO:0000313" key="9">
    <source>
        <dbReference type="EMBL" id="MBZ6149838.1"/>
    </source>
</evidence>
<dbReference type="PANTHER" id="PTHR32305">
    <property type="match status" value="1"/>
</dbReference>
<dbReference type="Pfam" id="PF21725">
    <property type="entry name" value="T7SS_signal"/>
    <property type="match status" value="1"/>
</dbReference>
<dbReference type="Gene3D" id="2.180.10.10">
    <property type="entry name" value="RHS repeat-associated core"/>
    <property type="match status" value="3"/>
</dbReference>
<feature type="domain" description="Putative T7SS secretion signal" evidence="7">
    <location>
        <begin position="21"/>
        <end position="221"/>
    </location>
</feature>
<feature type="compositionally biased region" description="Basic and acidic residues" evidence="3">
    <location>
        <begin position="139"/>
        <end position="172"/>
    </location>
</feature>
<name>A0ABS7VXD4_STROV</name>
<protein>
    <submittedName>
        <fullName evidence="9">RHS domain-containing protein</fullName>
    </submittedName>
</protein>
<dbReference type="NCBIfam" id="TIGR03696">
    <property type="entry name" value="Rhs_assc_core"/>
    <property type="match status" value="1"/>
</dbReference>
<dbReference type="Gene3D" id="1.20.120.330">
    <property type="entry name" value="Nucleotidyltransferases domain 2"/>
    <property type="match status" value="1"/>
</dbReference>
<evidence type="ECO:0000256" key="4">
    <source>
        <dbReference type="SAM" id="Phobius"/>
    </source>
</evidence>
<feature type="domain" description="Teneurin-like YD-shell" evidence="8">
    <location>
        <begin position="1291"/>
        <end position="1370"/>
    </location>
</feature>
<feature type="domain" description="Tox-REase-2" evidence="5">
    <location>
        <begin position="1420"/>
        <end position="1530"/>
    </location>
</feature>
<dbReference type="EMBL" id="JAHSTP010000001">
    <property type="protein sequence ID" value="MBZ6149838.1"/>
    <property type="molecule type" value="Genomic_DNA"/>
</dbReference>
<dbReference type="PANTHER" id="PTHR32305:SF15">
    <property type="entry name" value="PROTEIN RHSA-RELATED"/>
    <property type="match status" value="1"/>
</dbReference>
<evidence type="ECO:0000313" key="10">
    <source>
        <dbReference type="Proteomes" id="UP000758701"/>
    </source>
</evidence>
<keyword evidence="1" id="KW-0677">Repeat</keyword>
<keyword evidence="4" id="KW-0472">Membrane</keyword>
<feature type="domain" description="Teneurin-like YD-shell" evidence="8">
    <location>
        <begin position="868"/>
        <end position="987"/>
    </location>
</feature>
<dbReference type="InterPro" id="IPR045351">
    <property type="entry name" value="DUF6531"/>
</dbReference>
<keyword evidence="4" id="KW-0812">Transmembrane</keyword>
<comment type="caution">
    <text evidence="9">The sequence shown here is derived from an EMBL/GenBank/DDBJ whole genome shotgun (WGS) entry which is preliminary data.</text>
</comment>
<dbReference type="InterPro" id="IPR006530">
    <property type="entry name" value="YD"/>
</dbReference>
<dbReference type="Pfam" id="PF20148">
    <property type="entry name" value="DUF6531"/>
    <property type="match status" value="1"/>
</dbReference>
<keyword evidence="4" id="KW-1133">Transmembrane helix</keyword>
<dbReference type="NCBIfam" id="TIGR01643">
    <property type="entry name" value="YD_repeat_2x"/>
    <property type="match status" value="10"/>
</dbReference>
<keyword evidence="2" id="KW-0175">Coiled coil</keyword>
<feature type="domain" description="DUF6531" evidence="6">
    <location>
        <begin position="371"/>
        <end position="443"/>
    </location>
</feature>
<evidence type="ECO:0000259" key="8">
    <source>
        <dbReference type="Pfam" id="PF25023"/>
    </source>
</evidence>
<feature type="region of interest" description="Disordered" evidence="3">
    <location>
        <begin position="139"/>
        <end position="191"/>
    </location>
</feature>
<feature type="compositionally biased region" description="Basic and acidic residues" evidence="3">
    <location>
        <begin position="1"/>
        <end position="19"/>
    </location>
</feature>
<feature type="domain" description="Teneurin-like YD-shell" evidence="8">
    <location>
        <begin position="662"/>
        <end position="798"/>
    </location>
</feature>
<feature type="transmembrane region" description="Helical" evidence="4">
    <location>
        <begin position="250"/>
        <end position="280"/>
    </location>
</feature>
<accession>A0ABS7VXD4</accession>
<dbReference type="Pfam" id="PF05593">
    <property type="entry name" value="RHS_repeat"/>
    <property type="match status" value="2"/>
</dbReference>